<proteinExistence type="predicted"/>
<evidence type="ECO:0000256" key="1">
    <source>
        <dbReference type="ARBA" id="ARBA00022679"/>
    </source>
</evidence>
<dbReference type="PANTHER" id="PTHR11042">
    <property type="entry name" value="EUKARYOTIC TRANSLATION INITIATION FACTOR 2-ALPHA KINASE EIF2-ALPHA KINASE -RELATED"/>
    <property type="match status" value="1"/>
</dbReference>
<keyword evidence="2 5" id="KW-0547">Nucleotide-binding</keyword>
<evidence type="ECO:0000256" key="4">
    <source>
        <dbReference type="ARBA" id="ARBA00022840"/>
    </source>
</evidence>
<protein>
    <submittedName>
        <fullName evidence="7">Interferon-induced, double-stranded RNA-activated protein kinase</fullName>
    </submittedName>
</protein>
<sequence>MSFSIQGMGPTDRDHHSCSWLTEQKFRKILGIGMFGVIFETSDTTFLSAVKVNFLRNANATHANSLAAPFHLVKSMSHPNVTKIYNVSLKEWGVEELETIIARCENLSTLNAEKLERFYQNGLASPVSLCVQIELCGPDLLSWLRIGKTVDENLSEIQYKIISGILDGLRYLHQNDIVHRHISPEAVMFSHTLTTEYIVPVKISSFQFCRPINFDRRESQDGGDLLQKLNLAPEAKSSSSTATCSKTFDIFSAGLLCLAVLLPPNRKTSSELYYKIVHENDSSVIPEHPEITNAKELIIQMMKRRPADRLQNLDQVHFRRTPVSKNICTSPITISPDFTWLDETQFENFLGSGSFGFVMGTRSKEAVKFISLSETDGPERDVERKQVTREYKTMVLAKNHPNIVQILACSEKFFTSDSLNDILHKVSLPEEVNDSIYLHAARARKHKIIIPTFCIKMAICGQSLREWLSDMHDKPRTSYMQDFQVEIISNLLAGFKYLHFHKIIHRDFRPENVLFSYSRHKKYKLPVKIGDFGLARFLPDYEERLTSRVGANSYRAPEAETSFYGVQADIFSLGLVFWEVLQLLDPKIRKSMFYKLVHDYENHPFLVEDHPRLVNAKELVVTMTKRLYRERLRTMEDVVLQLCAALRDWFVPRVTP</sequence>
<name>A0A226EAX6_FOLCA</name>
<accession>A0A226EAX6</accession>
<dbReference type="PANTHER" id="PTHR11042:SF91">
    <property type="entry name" value="EUKARYOTIC TRANSLATION INITIATION FACTOR 2-ALPHA KINASE"/>
    <property type="match status" value="1"/>
</dbReference>
<keyword evidence="3 7" id="KW-0418">Kinase</keyword>
<dbReference type="InterPro" id="IPR050339">
    <property type="entry name" value="CC_SR_Kinase"/>
</dbReference>
<dbReference type="OrthoDB" id="548217at2759"/>
<gene>
    <name evidence="7" type="ORF">Fcan01_10637</name>
</gene>
<dbReference type="Gene3D" id="3.30.200.20">
    <property type="entry name" value="Phosphorylase Kinase, domain 1"/>
    <property type="match status" value="1"/>
</dbReference>
<dbReference type="GO" id="GO:0005524">
    <property type="term" value="F:ATP binding"/>
    <property type="evidence" value="ECO:0007669"/>
    <property type="project" value="UniProtKB-UniRule"/>
</dbReference>
<keyword evidence="4 5" id="KW-0067">ATP-binding</keyword>
<reference evidence="7 8" key="1">
    <citation type="submission" date="2015-12" db="EMBL/GenBank/DDBJ databases">
        <title>The genome of Folsomia candida.</title>
        <authorList>
            <person name="Faddeeva A."/>
            <person name="Derks M.F."/>
            <person name="Anvar Y."/>
            <person name="Smit S."/>
            <person name="Van Straalen N."/>
            <person name="Roelofs D."/>
        </authorList>
    </citation>
    <scope>NUCLEOTIDE SEQUENCE [LARGE SCALE GENOMIC DNA]</scope>
    <source>
        <strain evidence="7 8">VU population</strain>
        <tissue evidence="7">Whole body</tissue>
    </source>
</reference>
<dbReference type="SUPFAM" id="SSF56112">
    <property type="entry name" value="Protein kinase-like (PK-like)"/>
    <property type="match status" value="2"/>
</dbReference>
<evidence type="ECO:0000259" key="6">
    <source>
        <dbReference type="PROSITE" id="PS50011"/>
    </source>
</evidence>
<organism evidence="7 8">
    <name type="scientific">Folsomia candida</name>
    <name type="common">Springtail</name>
    <dbReference type="NCBI Taxonomy" id="158441"/>
    <lineage>
        <taxon>Eukaryota</taxon>
        <taxon>Metazoa</taxon>
        <taxon>Ecdysozoa</taxon>
        <taxon>Arthropoda</taxon>
        <taxon>Hexapoda</taxon>
        <taxon>Collembola</taxon>
        <taxon>Entomobryomorpha</taxon>
        <taxon>Isotomoidea</taxon>
        <taxon>Isotomidae</taxon>
        <taxon>Proisotominae</taxon>
        <taxon>Folsomia</taxon>
    </lineage>
</organism>
<dbReference type="InterPro" id="IPR017441">
    <property type="entry name" value="Protein_kinase_ATP_BS"/>
</dbReference>
<feature type="domain" description="Protein kinase" evidence="6">
    <location>
        <begin position="24"/>
        <end position="324"/>
    </location>
</feature>
<feature type="binding site" evidence="5">
    <location>
        <position position="51"/>
    </location>
    <ligand>
        <name>ATP</name>
        <dbReference type="ChEBI" id="CHEBI:30616"/>
    </ligand>
</feature>
<dbReference type="PROSITE" id="PS00109">
    <property type="entry name" value="PROTEIN_KINASE_TYR"/>
    <property type="match status" value="1"/>
</dbReference>
<dbReference type="Gene3D" id="1.10.510.10">
    <property type="entry name" value="Transferase(Phosphotransferase) domain 1"/>
    <property type="match status" value="2"/>
</dbReference>
<evidence type="ECO:0000256" key="3">
    <source>
        <dbReference type="ARBA" id="ARBA00022777"/>
    </source>
</evidence>
<keyword evidence="1" id="KW-0808">Transferase</keyword>
<dbReference type="InterPro" id="IPR011009">
    <property type="entry name" value="Kinase-like_dom_sf"/>
</dbReference>
<dbReference type="EMBL" id="LNIX01000005">
    <property type="protein sequence ID" value="OXA54294.1"/>
    <property type="molecule type" value="Genomic_DNA"/>
</dbReference>
<dbReference type="GO" id="GO:0005737">
    <property type="term" value="C:cytoplasm"/>
    <property type="evidence" value="ECO:0007669"/>
    <property type="project" value="TreeGrafter"/>
</dbReference>
<dbReference type="InterPro" id="IPR000719">
    <property type="entry name" value="Prot_kinase_dom"/>
</dbReference>
<keyword evidence="8" id="KW-1185">Reference proteome</keyword>
<evidence type="ECO:0000256" key="5">
    <source>
        <dbReference type="PROSITE-ProRule" id="PRU10141"/>
    </source>
</evidence>
<evidence type="ECO:0000256" key="2">
    <source>
        <dbReference type="ARBA" id="ARBA00022741"/>
    </source>
</evidence>
<evidence type="ECO:0000313" key="7">
    <source>
        <dbReference type="EMBL" id="OXA54294.1"/>
    </source>
</evidence>
<dbReference type="Proteomes" id="UP000198287">
    <property type="component" value="Unassembled WGS sequence"/>
</dbReference>
<dbReference type="PROSITE" id="PS00107">
    <property type="entry name" value="PROTEIN_KINASE_ATP"/>
    <property type="match status" value="1"/>
</dbReference>
<dbReference type="CDD" id="cd00180">
    <property type="entry name" value="PKc"/>
    <property type="match status" value="1"/>
</dbReference>
<dbReference type="GO" id="GO:0004694">
    <property type="term" value="F:eukaryotic translation initiation factor 2alpha kinase activity"/>
    <property type="evidence" value="ECO:0007669"/>
    <property type="project" value="TreeGrafter"/>
</dbReference>
<evidence type="ECO:0000313" key="8">
    <source>
        <dbReference type="Proteomes" id="UP000198287"/>
    </source>
</evidence>
<dbReference type="Pfam" id="PF00069">
    <property type="entry name" value="Pkinase"/>
    <property type="match status" value="2"/>
</dbReference>
<comment type="caution">
    <text evidence="7">The sequence shown here is derived from an EMBL/GenBank/DDBJ whole genome shotgun (WGS) entry which is preliminary data.</text>
</comment>
<dbReference type="InterPro" id="IPR008266">
    <property type="entry name" value="Tyr_kinase_AS"/>
</dbReference>
<dbReference type="AlphaFoldDB" id="A0A226EAX6"/>
<dbReference type="GO" id="GO:0005634">
    <property type="term" value="C:nucleus"/>
    <property type="evidence" value="ECO:0007669"/>
    <property type="project" value="TreeGrafter"/>
</dbReference>
<feature type="domain" description="Protein kinase" evidence="6">
    <location>
        <begin position="344"/>
        <end position="656"/>
    </location>
</feature>
<dbReference type="PROSITE" id="PS50011">
    <property type="entry name" value="PROTEIN_KINASE_DOM"/>
    <property type="match status" value="2"/>
</dbReference>